<dbReference type="HAMAP" id="MF_00374">
    <property type="entry name" value="Ribosomal_uL29"/>
    <property type="match status" value="1"/>
</dbReference>
<keyword evidence="3" id="KW-0687">Ribonucleoprotein</keyword>
<dbReference type="GO" id="GO:0003735">
    <property type="term" value="F:structural constituent of ribosome"/>
    <property type="evidence" value="ECO:0007669"/>
    <property type="project" value="InterPro"/>
</dbReference>
<dbReference type="CDD" id="cd00427">
    <property type="entry name" value="Ribosomal_L29_HIP"/>
    <property type="match status" value="1"/>
</dbReference>
<dbReference type="GO" id="GO:0003729">
    <property type="term" value="F:mRNA binding"/>
    <property type="evidence" value="ECO:0007669"/>
    <property type="project" value="TreeGrafter"/>
</dbReference>
<sequence>MVKVKAYELRTKSKEELSKQLEELKSELFQLRVAKVSAGAPAKLAKIKQVRKGVARVLTVLNQTQRGELKKAYAGKRLPLDLRAKKTRAIRRQLTKFEASRKSEKQIKQELNFPTRVYALKA</sequence>
<dbReference type="PANTHER" id="PTHR45722">
    <property type="entry name" value="60S RIBOSOMAL PROTEIN L35"/>
    <property type="match status" value="1"/>
</dbReference>
<evidence type="ECO:0000256" key="3">
    <source>
        <dbReference type="ARBA" id="ARBA00023274"/>
    </source>
</evidence>
<proteinExistence type="inferred from homology"/>
<name>A0A8K0F253_ANDGO</name>
<gene>
    <name evidence="5" type="ORF">ANDGO_00582</name>
</gene>
<dbReference type="InterPro" id="IPR036049">
    <property type="entry name" value="Ribosomal_uL29_sf"/>
</dbReference>
<protein>
    <submittedName>
        <fullName evidence="5">60S large subunit ribosomal protein uL29 (RpL35)</fullName>
    </submittedName>
</protein>
<comment type="caution">
    <text evidence="5">The sequence shown here is derived from an EMBL/GenBank/DDBJ whole genome shotgun (WGS) entry which is preliminary data.</text>
</comment>
<accession>A0A8K0F253</accession>
<dbReference type="Gene3D" id="6.10.250.3450">
    <property type="match status" value="1"/>
</dbReference>
<dbReference type="Pfam" id="PF00831">
    <property type="entry name" value="Ribosomal_L29"/>
    <property type="match status" value="1"/>
</dbReference>
<dbReference type="FunFam" id="6.10.250.3450:FF:000001">
    <property type="entry name" value="60S ribosomal protein L35"/>
    <property type="match status" value="1"/>
</dbReference>
<evidence type="ECO:0000313" key="5">
    <source>
        <dbReference type="EMBL" id="KAF0852508.1"/>
    </source>
</evidence>
<dbReference type="Proteomes" id="UP000799049">
    <property type="component" value="Unassembled WGS sequence"/>
</dbReference>
<keyword evidence="4" id="KW-0175">Coiled coil</keyword>
<keyword evidence="6" id="KW-1185">Reference proteome</keyword>
<dbReference type="EMBL" id="VRVR01000032">
    <property type="protein sequence ID" value="KAF0852508.1"/>
    <property type="molecule type" value="Genomic_DNA"/>
</dbReference>
<dbReference type="NCBIfam" id="TIGR00012">
    <property type="entry name" value="L29"/>
    <property type="match status" value="1"/>
</dbReference>
<dbReference type="GO" id="GO:0022625">
    <property type="term" value="C:cytosolic large ribosomal subunit"/>
    <property type="evidence" value="ECO:0007669"/>
    <property type="project" value="InterPro"/>
</dbReference>
<dbReference type="InterPro" id="IPR001854">
    <property type="entry name" value="Ribosomal_uL29"/>
</dbReference>
<dbReference type="OrthoDB" id="528635at2759"/>
<dbReference type="PANTHER" id="PTHR45722:SF2">
    <property type="entry name" value="LARGE RIBOSOMAL SUBUNIT PROTEIN UL29-RELATED"/>
    <property type="match status" value="1"/>
</dbReference>
<evidence type="ECO:0000256" key="1">
    <source>
        <dbReference type="ARBA" id="ARBA00009254"/>
    </source>
</evidence>
<dbReference type="SUPFAM" id="SSF46561">
    <property type="entry name" value="Ribosomal protein L29 (L29p)"/>
    <property type="match status" value="1"/>
</dbReference>
<organism evidence="5 6">
    <name type="scientific">Andalucia godoyi</name>
    <name type="common">Flagellate</name>
    <dbReference type="NCBI Taxonomy" id="505711"/>
    <lineage>
        <taxon>Eukaryota</taxon>
        <taxon>Discoba</taxon>
        <taxon>Jakobida</taxon>
        <taxon>Andalucina</taxon>
        <taxon>Andaluciidae</taxon>
        <taxon>Andalucia</taxon>
    </lineage>
</organism>
<dbReference type="AlphaFoldDB" id="A0A8K0F253"/>
<evidence type="ECO:0000313" key="6">
    <source>
        <dbReference type="Proteomes" id="UP000799049"/>
    </source>
</evidence>
<reference evidence="5" key="1">
    <citation type="submission" date="2019-09" db="EMBL/GenBank/DDBJ databases">
        <title>The Mitochondrial Proteome of the Jakobid, Andalucia godoyi, a Protist With the Most Gene-Rich and Bacteria-Like Mitochondrial Genome.</title>
        <authorList>
            <person name="Gray M.W."/>
            <person name="Burger G."/>
            <person name="Derelle R."/>
            <person name="Klimes V."/>
            <person name="Leger M."/>
            <person name="Sarrasin M."/>
            <person name="Vlcek C."/>
            <person name="Roger A.J."/>
            <person name="Elias M."/>
            <person name="Lang B.F."/>
        </authorList>
    </citation>
    <scope>NUCLEOTIDE SEQUENCE</scope>
    <source>
        <strain evidence="5">And28</strain>
    </source>
</reference>
<dbReference type="GO" id="GO:0000463">
    <property type="term" value="P:maturation of LSU-rRNA from tricistronic rRNA transcript (SSU-rRNA, 5.8S rRNA, LSU-rRNA)"/>
    <property type="evidence" value="ECO:0007669"/>
    <property type="project" value="InterPro"/>
</dbReference>
<evidence type="ECO:0000256" key="4">
    <source>
        <dbReference type="SAM" id="Coils"/>
    </source>
</evidence>
<comment type="similarity">
    <text evidence="1">Belongs to the universal ribosomal protein uL29 family.</text>
</comment>
<dbReference type="Gene3D" id="1.10.287.310">
    <property type="match status" value="1"/>
</dbReference>
<feature type="coiled-coil region" evidence="4">
    <location>
        <begin position="7"/>
        <end position="34"/>
    </location>
</feature>
<dbReference type="GO" id="GO:0006412">
    <property type="term" value="P:translation"/>
    <property type="evidence" value="ECO:0007669"/>
    <property type="project" value="InterPro"/>
</dbReference>
<dbReference type="FunFam" id="1.10.287.310:FF:000002">
    <property type="entry name" value="60S ribosomal protein L35"/>
    <property type="match status" value="1"/>
</dbReference>
<keyword evidence="2 5" id="KW-0689">Ribosomal protein</keyword>
<evidence type="ECO:0000256" key="2">
    <source>
        <dbReference type="ARBA" id="ARBA00022980"/>
    </source>
</evidence>
<dbReference type="InterPro" id="IPR045059">
    <property type="entry name" value="Ribosomal_uL29_euk"/>
</dbReference>